<dbReference type="OrthoDB" id="25129at2759"/>
<keyword evidence="1" id="KW-0560">Oxidoreductase</keyword>
<feature type="region of interest" description="Disordered" evidence="2">
    <location>
        <begin position="572"/>
        <end position="606"/>
    </location>
</feature>
<protein>
    <recommendedName>
        <fullName evidence="3">LysM domain-containing protein</fullName>
    </recommendedName>
</protein>
<dbReference type="InterPro" id="IPR006089">
    <property type="entry name" value="Acyl-CoA_DH_CS"/>
</dbReference>
<dbReference type="PANTHER" id="PTHR48083">
    <property type="entry name" value="MEDIUM-CHAIN SPECIFIC ACYL-COA DEHYDROGENASE, MITOCHONDRIAL-RELATED"/>
    <property type="match status" value="1"/>
</dbReference>
<dbReference type="Pfam" id="PF02771">
    <property type="entry name" value="Acyl-CoA_dh_N"/>
    <property type="match status" value="1"/>
</dbReference>
<dbReference type="Pfam" id="PF01476">
    <property type="entry name" value="LysM"/>
    <property type="match status" value="1"/>
</dbReference>
<accession>A0A4Z0A927</accession>
<dbReference type="InterPro" id="IPR036779">
    <property type="entry name" value="LysM_dom_sf"/>
</dbReference>
<comment type="caution">
    <text evidence="4">The sequence shown here is derived from an EMBL/GenBank/DDBJ whole genome shotgun (WGS) entry which is preliminary data.</text>
</comment>
<evidence type="ECO:0000256" key="2">
    <source>
        <dbReference type="SAM" id="MobiDB-lite"/>
    </source>
</evidence>
<dbReference type="SUPFAM" id="SSF52402">
    <property type="entry name" value="Adenine nucleotide alpha hydrolases-like"/>
    <property type="match status" value="1"/>
</dbReference>
<dbReference type="Proteomes" id="UP000298061">
    <property type="component" value="Unassembled WGS sequence"/>
</dbReference>
<dbReference type="PROSITE" id="PS00072">
    <property type="entry name" value="ACYL_COA_DH_1"/>
    <property type="match status" value="1"/>
</dbReference>
<feature type="domain" description="LysM" evidence="3">
    <location>
        <begin position="464"/>
        <end position="514"/>
    </location>
</feature>
<feature type="compositionally biased region" description="Pro residues" evidence="2">
    <location>
        <begin position="412"/>
        <end position="426"/>
    </location>
</feature>
<dbReference type="EMBL" id="SFCI01000075">
    <property type="protein sequence ID" value="TFY82833.1"/>
    <property type="molecule type" value="Genomic_DNA"/>
</dbReference>
<evidence type="ECO:0000313" key="5">
    <source>
        <dbReference type="Proteomes" id="UP000298061"/>
    </source>
</evidence>
<keyword evidence="5" id="KW-1185">Reference proteome</keyword>
<dbReference type="PANTHER" id="PTHR48083:SF28">
    <property type="entry name" value="ACYL-COA DEHYDROGENASE FAMILY PROTEIN (AFU_ORTHOLOGUE AFUA_6G10880)-RELATED"/>
    <property type="match status" value="1"/>
</dbReference>
<dbReference type="InterPro" id="IPR050741">
    <property type="entry name" value="Acyl-CoA_dehydrogenase"/>
</dbReference>
<evidence type="ECO:0000259" key="3">
    <source>
        <dbReference type="PROSITE" id="PS51782"/>
    </source>
</evidence>
<dbReference type="GO" id="GO:0003995">
    <property type="term" value="F:acyl-CoA dehydrogenase activity"/>
    <property type="evidence" value="ECO:0007669"/>
    <property type="project" value="InterPro"/>
</dbReference>
<dbReference type="InterPro" id="IPR018392">
    <property type="entry name" value="LysM"/>
</dbReference>
<dbReference type="InterPro" id="IPR037069">
    <property type="entry name" value="AcylCoA_DH/ox_N_sf"/>
</dbReference>
<dbReference type="GO" id="GO:0050660">
    <property type="term" value="F:flavin adenine dinucleotide binding"/>
    <property type="evidence" value="ECO:0007669"/>
    <property type="project" value="InterPro"/>
</dbReference>
<organism evidence="4 5">
    <name type="scientific">Hericium alpestre</name>
    <dbReference type="NCBI Taxonomy" id="135208"/>
    <lineage>
        <taxon>Eukaryota</taxon>
        <taxon>Fungi</taxon>
        <taxon>Dikarya</taxon>
        <taxon>Basidiomycota</taxon>
        <taxon>Agaricomycotina</taxon>
        <taxon>Agaricomycetes</taxon>
        <taxon>Russulales</taxon>
        <taxon>Hericiaceae</taxon>
        <taxon>Hericium</taxon>
    </lineage>
</organism>
<dbReference type="STRING" id="135208.A0A4Z0A927"/>
<sequence>MSESCGNPAADSEALMPRKQMYDKSRMCVKCKEAEGNIVIRHAVYCKACFTPLIEVKFRRTFEPHINRIPDGPRKSALRPAGDLLLGYSGGLGSTVLLDLMHRRYLSKTPSSAKESGGKAHPRNERVWTNIRVCYVETCDAFSGMRDRTEEVRSAVNQYEGFEFIPLRIQDAFDRTWWGSVTGQPIPPDLDVDIDIGDENLCASSSSTDASPLSRLQTYLRLLPTPTAVAASITTLTRLLLLYTAYSTGTSHLALGTSLTSLSIALISSISQGGGFTVPQEAQEEWTPFHSKPISFDTPWAGDVRIVRPLREIGMKECAAWAWWHGLNVVGKERLPAMRQTIGGLTKGTNAAGTRVNGKQRAVQQQDAINVDGSVRDEDVFTLGDDDDEDDEDMHRIRGGISSEVERVSPPRSTPPPAYSAEPCPPHNEALPSSVLAESGQAEEARTSADAPADQAVENQSIPSKYYVKPGDTLTGIALRFGVDGRSLCRLNKLPPSTLSTTPHLLHTRTYLTLPPSTKVRSTLVEPIFDAEEEERRAEARNLERAQKRFQFVTKEVDWRVAKTYVALAETEGDDHRQKEGSSKEGEGTKALAAGGSSARGREEAAVDRYLDDDEWEARERREGRGIKIPTLLGPNRIRKAGQDATEMFYGLHRHEVLERPQYARLVVGVIGEEHNVIHDRVNGVLSDVPYAEPSWLSKGFTSPYFKESHKSLQKITRAFVDTVVYLDAQAREEDGKWPSRHVIQKMGELNLTAMRLGPGKHLEGLVLADRVVTPEEYDYFHEVVIHQEFARVGARGYSDGLGGGVLIGLPPVILFGRPDVKQHVVPQVLSGEKHICLAITEAFAGSDVSGMRTTAKKTVDGKYWIINGTKKWITNGAFSDYFTLGCKTDAGFTVILVERGEGVETKPIKTAYSSAAGTA</sequence>
<dbReference type="InterPro" id="IPR009100">
    <property type="entry name" value="AcylCoA_DH/oxidase_NM_dom_sf"/>
</dbReference>
<dbReference type="CDD" id="cd00118">
    <property type="entry name" value="LysM"/>
    <property type="match status" value="1"/>
</dbReference>
<dbReference type="GO" id="GO:0033539">
    <property type="term" value="P:fatty acid beta-oxidation using acyl-CoA dehydrogenase"/>
    <property type="evidence" value="ECO:0007669"/>
    <property type="project" value="TreeGrafter"/>
</dbReference>
<dbReference type="Pfam" id="PF02770">
    <property type="entry name" value="Acyl-CoA_dh_M"/>
    <property type="match status" value="1"/>
</dbReference>
<dbReference type="InterPro" id="IPR014729">
    <property type="entry name" value="Rossmann-like_a/b/a_fold"/>
</dbReference>
<dbReference type="SUPFAM" id="SSF54106">
    <property type="entry name" value="LysM domain"/>
    <property type="match status" value="1"/>
</dbReference>
<dbReference type="AlphaFoldDB" id="A0A4Z0A927"/>
<feature type="region of interest" description="Disordered" evidence="2">
    <location>
        <begin position="371"/>
        <end position="458"/>
    </location>
</feature>
<feature type="region of interest" description="Disordered" evidence="2">
    <location>
        <begin position="346"/>
        <end position="365"/>
    </location>
</feature>
<dbReference type="PROSITE" id="PS51782">
    <property type="entry name" value="LYSM"/>
    <property type="match status" value="1"/>
</dbReference>
<dbReference type="Gene3D" id="2.40.110.10">
    <property type="entry name" value="Butyryl-CoA Dehydrogenase, subunit A, domain 2"/>
    <property type="match status" value="1"/>
</dbReference>
<dbReference type="Gene3D" id="1.10.540.10">
    <property type="entry name" value="Acyl-CoA dehydrogenase/oxidase, N-terminal domain"/>
    <property type="match status" value="1"/>
</dbReference>
<feature type="compositionally biased region" description="Basic and acidic residues" evidence="2">
    <location>
        <begin position="574"/>
        <end position="588"/>
    </location>
</feature>
<dbReference type="Gene3D" id="3.40.50.620">
    <property type="entry name" value="HUPs"/>
    <property type="match status" value="1"/>
</dbReference>
<dbReference type="InterPro" id="IPR046373">
    <property type="entry name" value="Acyl-CoA_Oxase/DH_mid-dom_sf"/>
</dbReference>
<dbReference type="InterPro" id="IPR006091">
    <property type="entry name" value="Acyl-CoA_Oxase/DH_mid-dom"/>
</dbReference>
<dbReference type="SMART" id="SM00257">
    <property type="entry name" value="LysM"/>
    <property type="match status" value="1"/>
</dbReference>
<proteinExistence type="predicted"/>
<dbReference type="InterPro" id="IPR013786">
    <property type="entry name" value="AcylCoA_DH/ox_N"/>
</dbReference>
<evidence type="ECO:0000256" key="1">
    <source>
        <dbReference type="ARBA" id="ARBA00023002"/>
    </source>
</evidence>
<name>A0A4Z0A927_9AGAM</name>
<dbReference type="Gene3D" id="3.10.350.10">
    <property type="entry name" value="LysM domain"/>
    <property type="match status" value="1"/>
</dbReference>
<reference evidence="4 5" key="1">
    <citation type="submission" date="2019-02" db="EMBL/GenBank/DDBJ databases">
        <title>Genome sequencing of the rare red list fungi Hericium alpestre (H. flagellum).</title>
        <authorList>
            <person name="Buettner E."/>
            <person name="Kellner H."/>
        </authorList>
    </citation>
    <scope>NUCLEOTIDE SEQUENCE [LARGE SCALE GENOMIC DNA]</scope>
    <source>
        <strain evidence="4 5">DSM 108284</strain>
    </source>
</reference>
<dbReference type="GO" id="GO:0005737">
    <property type="term" value="C:cytoplasm"/>
    <property type="evidence" value="ECO:0007669"/>
    <property type="project" value="TreeGrafter"/>
</dbReference>
<evidence type="ECO:0000313" key="4">
    <source>
        <dbReference type="EMBL" id="TFY82833.1"/>
    </source>
</evidence>
<dbReference type="SUPFAM" id="SSF56645">
    <property type="entry name" value="Acyl-CoA dehydrogenase NM domain-like"/>
    <property type="match status" value="1"/>
</dbReference>
<gene>
    <name evidence="4" type="ORF">EWM64_g1175</name>
</gene>